<sequence>MDRISSLPKPKDLVCHLLYFLTTKQAARTSAINRVRAPHDDEFFGLDEGLDDPILLFPNVGKLMNGIRNVKYLDLEPDTLEVLSLCCESMPVFNNLKSFLRIKSDKKRGWQAMPVLLRSCPRLETLVLEGLLHHETDKCGDACDCIIREDKGLSLASCPATMLEIQGFLGTMKEMALIKHFLDNFQCLKEMEIFVEEDEPTELRVPEVAMLIPQMIEVYNSLSSCNVQLLVSDYLSKKWAAKGSL</sequence>
<dbReference type="PANTHER" id="PTHR31293:SF16">
    <property type="entry name" value="RNI-LIKE SUPERFAMILY PROTEIN"/>
    <property type="match status" value="1"/>
</dbReference>
<feature type="domain" description="FBD" evidence="1">
    <location>
        <begin position="153"/>
        <end position="230"/>
    </location>
</feature>
<proteinExistence type="predicted"/>
<dbReference type="EMBL" id="JAAMPC010000015">
    <property type="protein sequence ID" value="KAG2258479.1"/>
    <property type="molecule type" value="Genomic_DNA"/>
</dbReference>
<dbReference type="OrthoDB" id="1087207at2759"/>
<name>A0A8X7TYI3_BRACI</name>
<reference evidence="2 3" key="1">
    <citation type="submission" date="2020-02" db="EMBL/GenBank/DDBJ databases">
        <authorList>
            <person name="Ma Q."/>
            <person name="Huang Y."/>
            <person name="Song X."/>
            <person name="Pei D."/>
        </authorList>
    </citation>
    <scope>NUCLEOTIDE SEQUENCE [LARGE SCALE GENOMIC DNA]</scope>
    <source>
        <strain evidence="2">Sxm20200214</strain>
        <tissue evidence="2">Leaf</tissue>
    </source>
</reference>
<dbReference type="Pfam" id="PF08387">
    <property type="entry name" value="FBD"/>
    <property type="match status" value="1"/>
</dbReference>
<keyword evidence="3" id="KW-1185">Reference proteome</keyword>
<organism evidence="2 3">
    <name type="scientific">Brassica carinata</name>
    <name type="common">Ethiopian mustard</name>
    <name type="synonym">Abyssinian cabbage</name>
    <dbReference type="NCBI Taxonomy" id="52824"/>
    <lineage>
        <taxon>Eukaryota</taxon>
        <taxon>Viridiplantae</taxon>
        <taxon>Streptophyta</taxon>
        <taxon>Embryophyta</taxon>
        <taxon>Tracheophyta</taxon>
        <taxon>Spermatophyta</taxon>
        <taxon>Magnoliopsida</taxon>
        <taxon>eudicotyledons</taxon>
        <taxon>Gunneridae</taxon>
        <taxon>Pentapetalae</taxon>
        <taxon>rosids</taxon>
        <taxon>malvids</taxon>
        <taxon>Brassicales</taxon>
        <taxon>Brassicaceae</taxon>
        <taxon>Brassiceae</taxon>
        <taxon>Brassica</taxon>
    </lineage>
</organism>
<evidence type="ECO:0000313" key="2">
    <source>
        <dbReference type="EMBL" id="KAG2258479.1"/>
    </source>
</evidence>
<evidence type="ECO:0000259" key="1">
    <source>
        <dbReference type="SMART" id="SM00579"/>
    </source>
</evidence>
<evidence type="ECO:0000313" key="3">
    <source>
        <dbReference type="Proteomes" id="UP000886595"/>
    </source>
</evidence>
<protein>
    <recommendedName>
        <fullName evidence="1">FBD domain-containing protein</fullName>
    </recommendedName>
</protein>
<comment type="caution">
    <text evidence="2">The sequence shown here is derived from an EMBL/GenBank/DDBJ whole genome shotgun (WGS) entry which is preliminary data.</text>
</comment>
<dbReference type="Proteomes" id="UP000886595">
    <property type="component" value="Unassembled WGS sequence"/>
</dbReference>
<dbReference type="AlphaFoldDB" id="A0A8X7TYI3"/>
<gene>
    <name evidence="2" type="ORF">Bca52824_077773</name>
</gene>
<accession>A0A8X7TYI3</accession>
<dbReference type="PANTHER" id="PTHR31293">
    <property type="entry name" value="RNI-LIKE SUPERFAMILY PROTEIN"/>
    <property type="match status" value="1"/>
</dbReference>
<dbReference type="InterPro" id="IPR006566">
    <property type="entry name" value="FBD"/>
</dbReference>
<dbReference type="InterPro" id="IPR055294">
    <property type="entry name" value="FBL60-like"/>
</dbReference>
<dbReference type="SMART" id="SM00579">
    <property type="entry name" value="FBD"/>
    <property type="match status" value="1"/>
</dbReference>